<keyword evidence="1" id="KW-0472">Membrane</keyword>
<reference evidence="3 4" key="1">
    <citation type="submission" date="2018-08" db="EMBL/GenBank/DDBJ databases">
        <title>Draft genome of candidate division NPL-UPA2 bacterium Unc8 that adapted to ultra-basic serpentinizing groundwater.</title>
        <authorList>
            <person name="Ishii S."/>
            <person name="Suzuki S."/>
            <person name="Nealson K.H."/>
        </authorList>
    </citation>
    <scope>NUCLEOTIDE SEQUENCE [LARGE SCALE GENOMIC DNA]</scope>
    <source>
        <strain evidence="3">Unc8</strain>
    </source>
</reference>
<evidence type="ECO:0000259" key="2">
    <source>
        <dbReference type="Pfam" id="PF21742"/>
    </source>
</evidence>
<feature type="transmembrane region" description="Helical" evidence="1">
    <location>
        <begin position="9"/>
        <end position="32"/>
    </location>
</feature>
<proteinExistence type="predicted"/>
<name>A0A399FZ52_UNCN2</name>
<evidence type="ECO:0000313" key="3">
    <source>
        <dbReference type="EMBL" id="RII00746.1"/>
    </source>
</evidence>
<keyword evidence="1" id="KW-1133">Transmembrane helix</keyword>
<protein>
    <recommendedName>
        <fullName evidence="2">DUF6868 domain-containing protein</fullName>
    </recommendedName>
</protein>
<feature type="transmembrane region" description="Helical" evidence="1">
    <location>
        <begin position="52"/>
        <end position="76"/>
    </location>
</feature>
<dbReference type="AlphaFoldDB" id="A0A399FZ52"/>
<keyword evidence="1" id="KW-0812">Transmembrane</keyword>
<evidence type="ECO:0000256" key="1">
    <source>
        <dbReference type="SAM" id="Phobius"/>
    </source>
</evidence>
<dbReference type="Pfam" id="PF21742">
    <property type="entry name" value="DUF6868"/>
    <property type="match status" value="1"/>
</dbReference>
<dbReference type="EMBL" id="NDHY01000002">
    <property type="protein sequence ID" value="RII00746.1"/>
    <property type="molecule type" value="Genomic_DNA"/>
</dbReference>
<gene>
    <name evidence="3" type="ORF">B9J77_01655</name>
</gene>
<dbReference type="Proteomes" id="UP000266287">
    <property type="component" value="Unassembled WGS sequence"/>
</dbReference>
<evidence type="ECO:0000313" key="4">
    <source>
        <dbReference type="Proteomes" id="UP000266287"/>
    </source>
</evidence>
<comment type="caution">
    <text evidence="3">The sequence shown here is derived from an EMBL/GenBank/DDBJ whole genome shotgun (WGS) entry which is preliminary data.</text>
</comment>
<sequence length="80" mass="9508">MTVDILRGVLGWCAVINMGLLIWWFLFLAFAHDWVYRMHSKWFKISVEQFNAIHYAGFTFFKVAIFVFNIIPYFALRIVG</sequence>
<feature type="domain" description="DUF6868" evidence="2">
    <location>
        <begin position="1"/>
        <end position="79"/>
    </location>
</feature>
<accession>A0A399FZ52</accession>
<organism evidence="3 4">
    <name type="scientific">candidate division NPL-UPA2 bacterium Unc8</name>
    <dbReference type="NCBI Taxonomy" id="1980939"/>
    <lineage>
        <taxon>Bacteria</taxon>
    </lineage>
</organism>
<dbReference type="InterPro" id="IPR049220">
    <property type="entry name" value="DUF6868"/>
</dbReference>